<evidence type="ECO:0000256" key="4">
    <source>
        <dbReference type="ARBA" id="ARBA00047268"/>
    </source>
</evidence>
<dbReference type="SUPFAM" id="SSF56219">
    <property type="entry name" value="DNase I-like"/>
    <property type="match status" value="1"/>
</dbReference>
<dbReference type="GO" id="GO:0006684">
    <property type="term" value="P:sphingomyelin metabolic process"/>
    <property type="evidence" value="ECO:0007669"/>
    <property type="project" value="TreeGrafter"/>
</dbReference>
<proteinExistence type="evidence at transcript level"/>
<dbReference type="PANTHER" id="PTHR16320:SF1">
    <property type="entry name" value="SPHINGOMYELINASE DDB_G0288017"/>
    <property type="match status" value="1"/>
</dbReference>
<dbReference type="InterPro" id="IPR017766">
    <property type="entry name" value="Sphingomyelinase/PLipase_C"/>
</dbReference>
<dbReference type="AlphaFoldDB" id="A0A6F9DU53"/>
<dbReference type="InterPro" id="IPR038772">
    <property type="entry name" value="Sph/SMPD2-like"/>
</dbReference>
<evidence type="ECO:0000313" key="9">
    <source>
        <dbReference type="EMBL" id="CAB3266405.1"/>
    </source>
</evidence>
<feature type="transmembrane region" description="Helical" evidence="7">
    <location>
        <begin position="94"/>
        <end position="122"/>
    </location>
</feature>
<organism evidence="9">
    <name type="scientific">Phallusia mammillata</name>
    <dbReference type="NCBI Taxonomy" id="59560"/>
    <lineage>
        <taxon>Eukaryota</taxon>
        <taxon>Metazoa</taxon>
        <taxon>Chordata</taxon>
        <taxon>Tunicata</taxon>
        <taxon>Ascidiacea</taxon>
        <taxon>Phlebobranchia</taxon>
        <taxon>Ascidiidae</taxon>
        <taxon>Phallusia</taxon>
    </lineage>
</organism>
<evidence type="ECO:0000256" key="3">
    <source>
        <dbReference type="ARBA" id="ARBA00022801"/>
    </source>
</evidence>
<gene>
    <name evidence="9" type="primary">Smpd3</name>
</gene>
<dbReference type="EMBL" id="LR790543">
    <property type="protein sequence ID" value="CAB3266405.1"/>
    <property type="molecule type" value="mRNA"/>
</dbReference>
<accession>A0A6F9DU53</accession>
<evidence type="ECO:0000256" key="2">
    <source>
        <dbReference type="ARBA" id="ARBA00012369"/>
    </source>
</evidence>
<keyword evidence="7" id="KW-0472">Membrane</keyword>
<feature type="compositionally biased region" description="Polar residues" evidence="6">
    <location>
        <begin position="10"/>
        <end position="22"/>
    </location>
</feature>
<reference evidence="9" key="1">
    <citation type="submission" date="2020-04" db="EMBL/GenBank/DDBJ databases">
        <authorList>
            <person name="Neveu A P."/>
        </authorList>
    </citation>
    <scope>NUCLEOTIDE SEQUENCE</scope>
    <source>
        <tissue evidence="9">Whole embryo</tissue>
    </source>
</reference>
<evidence type="ECO:0000256" key="6">
    <source>
        <dbReference type="SAM" id="MobiDB-lite"/>
    </source>
</evidence>
<evidence type="ECO:0000256" key="7">
    <source>
        <dbReference type="SAM" id="Phobius"/>
    </source>
</evidence>
<dbReference type="InterPro" id="IPR005135">
    <property type="entry name" value="Endo/exonuclease/phosphatase"/>
</dbReference>
<protein>
    <recommendedName>
        <fullName evidence="2">sphingomyelin phosphodiesterase</fullName>
        <ecNumber evidence="2">3.1.4.12</ecNumber>
    </recommendedName>
</protein>
<name>A0A6F9DU53_9ASCI</name>
<sequence length="578" mass="64908">MAQRRKNPETPGTPSGPQSSLNFEGAMNHATTPVFSLEEEESIVPGGPYVSSNLVIRFSYELSKIFFIPLEFSVDSLLSMFIHTTSKEVQNKSIVWFLIKALLFLILLFVSIPLALFAFIIWCPLQLIRPRAFTYVCATSKPKSDTNYKRISSQEFHATSINPPLATFATQNPNTYSLVTANICLMPEFVAHINNLCNSKQRGRKIADYFCGRQVQTATNTKHKSNQRGGDRFTETDCLFTPWSSENLNLGNGLNSCDSSITETGSITSTLWSISSKEQCVSDVFPGPSDFLCLQEVFDGQATNCLIEGLQTKYPHIIYDVSWPIHDRRLSILGSGLCVASRHPFIDAKFRAFPDGHRDDKLACKGLLMTKIFLGSTDTGEDLVGFVANTHLQAWSHSSASSVRCKQLNCISLWMEEFQTESKMRAKTSKEVTVFNIITGDFNFDRVSHYDSREQHCHFLNNFVDPCIDSSSGNQHSWVVGTELNQKMIHTDPVCTPQGLQRMLVSELERHQYVASTMAHKSTLTRNGDGKRRIDYILYKPCQDVQLGVKDFKFFTGLATMSDHIPVGMMFSCERVSS</sequence>
<dbReference type="EC" id="3.1.4.12" evidence="2"/>
<dbReference type="GO" id="GO:0016020">
    <property type="term" value="C:membrane"/>
    <property type="evidence" value="ECO:0007669"/>
    <property type="project" value="GOC"/>
</dbReference>
<comment type="similarity">
    <text evidence="1">Belongs to the neutral sphingomyelinase family.</text>
</comment>
<evidence type="ECO:0000256" key="1">
    <source>
        <dbReference type="ARBA" id="ARBA00006335"/>
    </source>
</evidence>
<dbReference type="GO" id="GO:0005576">
    <property type="term" value="C:extracellular region"/>
    <property type="evidence" value="ECO:0007669"/>
    <property type="project" value="InterPro"/>
</dbReference>
<evidence type="ECO:0000256" key="5">
    <source>
        <dbReference type="ARBA" id="ARBA00049371"/>
    </source>
</evidence>
<dbReference type="Gene3D" id="3.60.10.10">
    <property type="entry name" value="Endonuclease/exonuclease/phosphatase"/>
    <property type="match status" value="1"/>
</dbReference>
<comment type="catalytic activity">
    <reaction evidence="4">
        <text>a sphingomyelin + H2O = phosphocholine + an N-acylsphing-4-enine + H(+)</text>
        <dbReference type="Rhea" id="RHEA:19253"/>
        <dbReference type="ChEBI" id="CHEBI:15377"/>
        <dbReference type="ChEBI" id="CHEBI:15378"/>
        <dbReference type="ChEBI" id="CHEBI:17636"/>
        <dbReference type="ChEBI" id="CHEBI:52639"/>
        <dbReference type="ChEBI" id="CHEBI:295975"/>
        <dbReference type="EC" id="3.1.4.12"/>
    </reaction>
    <physiologicalReaction direction="left-to-right" evidence="4">
        <dbReference type="Rhea" id="RHEA:19254"/>
    </physiologicalReaction>
</comment>
<keyword evidence="3" id="KW-0378">Hydrolase</keyword>
<dbReference type="CDD" id="cd09078">
    <property type="entry name" value="nSMase"/>
    <property type="match status" value="1"/>
</dbReference>
<feature type="region of interest" description="Disordered" evidence="6">
    <location>
        <begin position="1"/>
        <end position="22"/>
    </location>
</feature>
<keyword evidence="7" id="KW-0812">Transmembrane</keyword>
<dbReference type="InterPro" id="IPR036691">
    <property type="entry name" value="Endo/exonu/phosph_ase_sf"/>
</dbReference>
<dbReference type="Pfam" id="PF03372">
    <property type="entry name" value="Exo_endo_phos"/>
    <property type="match status" value="1"/>
</dbReference>
<dbReference type="GO" id="GO:0005737">
    <property type="term" value="C:cytoplasm"/>
    <property type="evidence" value="ECO:0007669"/>
    <property type="project" value="TreeGrafter"/>
</dbReference>
<keyword evidence="7" id="KW-1133">Transmembrane helix</keyword>
<dbReference type="GO" id="GO:0004767">
    <property type="term" value="F:sphingomyelin phosphodiesterase activity"/>
    <property type="evidence" value="ECO:0007669"/>
    <property type="project" value="UniProtKB-EC"/>
</dbReference>
<feature type="domain" description="Endonuclease/exonuclease/phosphatase" evidence="8">
    <location>
        <begin position="288"/>
        <end position="564"/>
    </location>
</feature>
<comment type="catalytic activity">
    <reaction evidence="5">
        <text>N-(hexadecanoyl)-sphing-4-enine-1-phosphocholine + H2O = N-hexadecanoylsphing-4-enine + phosphocholine + H(+)</text>
        <dbReference type="Rhea" id="RHEA:45644"/>
        <dbReference type="ChEBI" id="CHEBI:15377"/>
        <dbReference type="ChEBI" id="CHEBI:15378"/>
        <dbReference type="ChEBI" id="CHEBI:72959"/>
        <dbReference type="ChEBI" id="CHEBI:78646"/>
        <dbReference type="ChEBI" id="CHEBI:295975"/>
    </reaction>
    <physiologicalReaction direction="left-to-right" evidence="5">
        <dbReference type="Rhea" id="RHEA:45645"/>
    </physiologicalReaction>
</comment>
<dbReference type="PANTHER" id="PTHR16320">
    <property type="entry name" value="SPHINGOMYELINASE FAMILY MEMBER"/>
    <property type="match status" value="1"/>
</dbReference>
<evidence type="ECO:0000259" key="8">
    <source>
        <dbReference type="Pfam" id="PF03372"/>
    </source>
</evidence>